<dbReference type="PANTHER" id="PTHR43420:SF12">
    <property type="entry name" value="N-ACETYLTRANSFERASE DOMAIN-CONTAINING PROTEIN"/>
    <property type="match status" value="1"/>
</dbReference>
<dbReference type="RefSeq" id="WP_281872253.1">
    <property type="nucleotide sequence ID" value="NZ_BSBO01000003.1"/>
</dbReference>
<dbReference type="InterPro" id="IPR000182">
    <property type="entry name" value="GNAT_dom"/>
</dbReference>
<reference evidence="4 5" key="1">
    <citation type="journal article" date="2023" name="Int. J. Syst. Evol. Microbiol.">
        <title>Sellimonas catena sp. nov., isolated from human faeces.</title>
        <authorList>
            <person name="Hisatomi A."/>
            <person name="Ohkuma M."/>
            <person name="Sakamoto M."/>
        </authorList>
    </citation>
    <scope>NUCLEOTIDE SEQUENCE [LARGE SCALE GENOMIC DNA]</scope>
    <source>
        <strain evidence="4 5">12EGH17</strain>
    </source>
</reference>
<dbReference type="SUPFAM" id="SSF55729">
    <property type="entry name" value="Acyl-CoA N-acyltransferases (Nat)"/>
    <property type="match status" value="1"/>
</dbReference>
<keyword evidence="1" id="KW-0808">Transferase</keyword>
<proteinExistence type="predicted"/>
<keyword evidence="5" id="KW-1185">Reference proteome</keyword>
<dbReference type="Proteomes" id="UP001145145">
    <property type="component" value="Unassembled WGS sequence"/>
</dbReference>
<sequence>MSEIIYRDAKVEDAEKIVAFYNYVGGETSYLSFEKDEYPMTVSEQEDEIRSLEGNQTNRMLLAMDGEEIAGIATIHSTHKIKARHDGELGIVVAKKYQKQGIGSRLIQMLIDWCKGNGVTTRISLDTRADNIPAVALYMKFGFEIEGCRKNSTLLNGVYCRATFYKCLRLKEKSR</sequence>
<accession>A0A9W6C4E3</accession>
<dbReference type="InterPro" id="IPR016181">
    <property type="entry name" value="Acyl_CoA_acyltransferase"/>
</dbReference>
<dbReference type="Pfam" id="PF00583">
    <property type="entry name" value="Acetyltransf_1"/>
    <property type="match status" value="1"/>
</dbReference>
<dbReference type="GO" id="GO:0016747">
    <property type="term" value="F:acyltransferase activity, transferring groups other than amino-acyl groups"/>
    <property type="evidence" value="ECO:0007669"/>
    <property type="project" value="InterPro"/>
</dbReference>
<evidence type="ECO:0000256" key="2">
    <source>
        <dbReference type="ARBA" id="ARBA00023315"/>
    </source>
</evidence>
<dbReference type="AlphaFoldDB" id="A0A9W6C4E3"/>
<feature type="domain" description="N-acetyltransferase" evidence="3">
    <location>
        <begin position="4"/>
        <end position="165"/>
    </location>
</feature>
<evidence type="ECO:0000313" key="4">
    <source>
        <dbReference type="EMBL" id="GLG03357.1"/>
    </source>
</evidence>
<dbReference type="PANTHER" id="PTHR43420">
    <property type="entry name" value="ACETYLTRANSFERASE"/>
    <property type="match status" value="1"/>
</dbReference>
<evidence type="ECO:0000256" key="1">
    <source>
        <dbReference type="ARBA" id="ARBA00022679"/>
    </source>
</evidence>
<keyword evidence="2" id="KW-0012">Acyltransferase</keyword>
<dbReference type="PROSITE" id="PS51186">
    <property type="entry name" value="GNAT"/>
    <property type="match status" value="1"/>
</dbReference>
<dbReference type="EMBL" id="BSBO01000003">
    <property type="protein sequence ID" value="GLG03357.1"/>
    <property type="molecule type" value="Genomic_DNA"/>
</dbReference>
<dbReference type="Gene3D" id="3.40.630.30">
    <property type="match status" value="1"/>
</dbReference>
<evidence type="ECO:0000313" key="5">
    <source>
        <dbReference type="Proteomes" id="UP001145145"/>
    </source>
</evidence>
<comment type="caution">
    <text evidence="4">The sequence shown here is derived from an EMBL/GenBank/DDBJ whole genome shotgun (WGS) entry which is preliminary data.</text>
</comment>
<gene>
    <name evidence="4" type="ORF">Selli1_05310</name>
</gene>
<protein>
    <submittedName>
        <fullName evidence="4">N-acetyltransferase</fullName>
    </submittedName>
</protein>
<dbReference type="InterPro" id="IPR050680">
    <property type="entry name" value="YpeA/RimI_acetyltransf"/>
</dbReference>
<name>A0A9W6C4E3_9FIRM</name>
<evidence type="ECO:0000259" key="3">
    <source>
        <dbReference type="PROSITE" id="PS51186"/>
    </source>
</evidence>
<dbReference type="CDD" id="cd04301">
    <property type="entry name" value="NAT_SF"/>
    <property type="match status" value="1"/>
</dbReference>
<organism evidence="4 5">
    <name type="scientific">Sellimonas catena</name>
    <dbReference type="NCBI Taxonomy" id="2994035"/>
    <lineage>
        <taxon>Bacteria</taxon>
        <taxon>Bacillati</taxon>
        <taxon>Bacillota</taxon>
        <taxon>Clostridia</taxon>
        <taxon>Lachnospirales</taxon>
        <taxon>Lachnospiraceae</taxon>
        <taxon>Sellimonas</taxon>
    </lineage>
</organism>